<dbReference type="CTD" id="20321245"/>
<dbReference type="AlphaFoldDB" id="A0A074ZDZ1"/>
<name>A0A074ZDZ1_OPIVI</name>
<proteinExistence type="predicted"/>
<dbReference type="EMBL" id="KL596775">
    <property type="protein sequence ID" value="KER25496.1"/>
    <property type="molecule type" value="Genomic_DNA"/>
</dbReference>
<dbReference type="InterPro" id="IPR029058">
    <property type="entry name" value="AB_hydrolase_fold"/>
</dbReference>
<accession>A0A074ZDZ1</accession>
<feature type="transmembrane region" description="Helical" evidence="1">
    <location>
        <begin position="93"/>
        <end position="113"/>
    </location>
</feature>
<gene>
    <name evidence="2" type="ORF">T265_07066</name>
</gene>
<dbReference type="KEGG" id="ovi:T265_07066"/>
<reference evidence="2 3" key="1">
    <citation type="submission" date="2013-11" db="EMBL/GenBank/DDBJ databases">
        <title>Opisthorchis viverrini - life in the bile duct.</title>
        <authorList>
            <person name="Young N.D."/>
            <person name="Nagarajan N."/>
            <person name="Lin S.J."/>
            <person name="Korhonen P.K."/>
            <person name="Jex A.R."/>
            <person name="Hall R.S."/>
            <person name="Safavi-Hemami H."/>
            <person name="Kaewkong W."/>
            <person name="Bertrand D."/>
            <person name="Gao S."/>
            <person name="Seet Q."/>
            <person name="Wongkham S."/>
            <person name="Teh B.T."/>
            <person name="Wongkham C."/>
            <person name="Intapan P.M."/>
            <person name="Maleewong W."/>
            <person name="Yang X."/>
            <person name="Hu M."/>
            <person name="Wang Z."/>
            <person name="Hofmann A."/>
            <person name="Sternberg P.W."/>
            <person name="Tan P."/>
            <person name="Wang J."/>
            <person name="Gasser R.B."/>
        </authorList>
    </citation>
    <scope>NUCLEOTIDE SEQUENCE [LARGE SCALE GENOMIC DNA]</scope>
</reference>
<dbReference type="GeneID" id="20321245"/>
<keyword evidence="1" id="KW-1133">Transmembrane helix</keyword>
<evidence type="ECO:0000313" key="2">
    <source>
        <dbReference type="EMBL" id="KER25496.1"/>
    </source>
</evidence>
<dbReference type="STRING" id="6198.A0A074ZDZ1"/>
<keyword evidence="3" id="KW-1185">Reference proteome</keyword>
<evidence type="ECO:0000313" key="3">
    <source>
        <dbReference type="Proteomes" id="UP000054324"/>
    </source>
</evidence>
<dbReference type="RefSeq" id="XP_009170759.1">
    <property type="nucleotide sequence ID" value="XM_009172495.1"/>
</dbReference>
<organism evidence="2 3">
    <name type="scientific">Opisthorchis viverrini</name>
    <name type="common">Southeast Asian liver fluke</name>
    <dbReference type="NCBI Taxonomy" id="6198"/>
    <lineage>
        <taxon>Eukaryota</taxon>
        <taxon>Metazoa</taxon>
        <taxon>Spiralia</taxon>
        <taxon>Lophotrochozoa</taxon>
        <taxon>Platyhelminthes</taxon>
        <taxon>Trematoda</taxon>
        <taxon>Digenea</taxon>
        <taxon>Opisthorchiida</taxon>
        <taxon>Opisthorchiata</taxon>
        <taxon>Opisthorchiidae</taxon>
        <taxon>Opisthorchis</taxon>
    </lineage>
</organism>
<sequence length="124" mass="14110">MWRWTNFAKTGNPNLDDAGRQDFVQWPRFKAQTESDDYELLILDIPTRTERNIHKAGCRFWDDEIPGIIEKGIKKESNGCSHRHQLTVHTVNLILFNAFGYILLANGGVPVVINFSPTPLVLGC</sequence>
<dbReference type="Gene3D" id="3.40.50.1820">
    <property type="entry name" value="alpha/beta hydrolase"/>
    <property type="match status" value="1"/>
</dbReference>
<protein>
    <submittedName>
        <fullName evidence="2">Uncharacterized protein</fullName>
    </submittedName>
</protein>
<dbReference type="Proteomes" id="UP000054324">
    <property type="component" value="Unassembled WGS sequence"/>
</dbReference>
<evidence type="ECO:0000256" key="1">
    <source>
        <dbReference type="SAM" id="Phobius"/>
    </source>
</evidence>
<keyword evidence="1" id="KW-0812">Transmembrane</keyword>
<dbReference type="SUPFAM" id="SSF53474">
    <property type="entry name" value="alpha/beta-Hydrolases"/>
    <property type="match status" value="1"/>
</dbReference>
<dbReference type="OrthoDB" id="6063370at2759"/>
<keyword evidence="1" id="KW-0472">Membrane</keyword>